<accession>A0A0A1UT79</accession>
<reference evidence="2 3" key="1">
    <citation type="submission" date="2014-02" db="EMBL/GenBank/DDBJ databases">
        <title>The genome sequence of the entomopathogenic fungus Metarhizium robertsii ARSEF 2575.</title>
        <authorList>
            <person name="Giuliano Garisto Donzelli B."/>
            <person name="Roe B.A."/>
            <person name="Macmil S.L."/>
            <person name="Krasnoff S.B."/>
            <person name="Gibson D.M."/>
        </authorList>
    </citation>
    <scope>NUCLEOTIDE SEQUENCE [LARGE SCALE GENOMIC DNA]</scope>
    <source>
        <strain evidence="2 3">ARSEF 2575</strain>
    </source>
</reference>
<gene>
    <name evidence="2" type="ORF">X797_007146</name>
</gene>
<proteinExistence type="predicted"/>
<dbReference type="HOGENOM" id="CLU_1806648_0_0_1"/>
<feature type="signal peptide" evidence="1">
    <location>
        <begin position="1"/>
        <end position="15"/>
    </location>
</feature>
<comment type="caution">
    <text evidence="2">The sequence shown here is derived from an EMBL/GenBank/DDBJ whole genome shotgun (WGS) entry which is preliminary data.</text>
</comment>
<dbReference type="Proteomes" id="UP000030151">
    <property type="component" value="Unassembled WGS sequence"/>
</dbReference>
<evidence type="ECO:0000313" key="2">
    <source>
        <dbReference type="EMBL" id="EXU99679.1"/>
    </source>
</evidence>
<dbReference type="EMBL" id="JELW01000017">
    <property type="protein sequence ID" value="EXU99679.1"/>
    <property type="molecule type" value="Genomic_DNA"/>
</dbReference>
<keyword evidence="1" id="KW-0732">Signal</keyword>
<evidence type="ECO:0000256" key="1">
    <source>
        <dbReference type="SAM" id="SignalP"/>
    </source>
</evidence>
<organism evidence="2 3">
    <name type="scientific">Metarhizium robertsii</name>
    <dbReference type="NCBI Taxonomy" id="568076"/>
    <lineage>
        <taxon>Eukaryota</taxon>
        <taxon>Fungi</taxon>
        <taxon>Dikarya</taxon>
        <taxon>Ascomycota</taxon>
        <taxon>Pezizomycotina</taxon>
        <taxon>Sordariomycetes</taxon>
        <taxon>Hypocreomycetidae</taxon>
        <taxon>Hypocreales</taxon>
        <taxon>Clavicipitaceae</taxon>
        <taxon>Metarhizium</taxon>
    </lineage>
</organism>
<feature type="chain" id="PRO_5011977518" evidence="1">
    <location>
        <begin position="16"/>
        <end position="143"/>
    </location>
</feature>
<protein>
    <submittedName>
        <fullName evidence="2">Uncharacterized protein</fullName>
    </submittedName>
</protein>
<sequence length="143" mass="14986">MAALTIKLTFEIVLAALLLHGQDHGDHALAVCNAAAANDGGTSVVEQAKVGVSDIIAPAQRSEALGYEAIECAVGCTEGEGARARKSRELYWVGGMGVPSTIWGWAGRLIDSPNNFLAPQLQTLSRSGRSFKHKAASVKNTTP</sequence>
<evidence type="ECO:0000313" key="3">
    <source>
        <dbReference type="Proteomes" id="UP000030151"/>
    </source>
</evidence>
<name>A0A0A1UT79_9HYPO</name>
<dbReference type="AlphaFoldDB" id="A0A0A1UT79"/>